<proteinExistence type="predicted"/>
<dbReference type="EMBL" id="JACIDC010000014">
    <property type="protein sequence ID" value="MBB4041761.1"/>
    <property type="molecule type" value="Genomic_DNA"/>
</dbReference>
<keyword evidence="4" id="KW-1185">Reference proteome</keyword>
<dbReference type="Proteomes" id="UP000519439">
    <property type="component" value="Unassembled WGS sequence"/>
</dbReference>
<evidence type="ECO:0000259" key="2">
    <source>
        <dbReference type="Pfam" id="PF08984"/>
    </source>
</evidence>
<dbReference type="SUPFAM" id="SSF140683">
    <property type="entry name" value="SP0561-like"/>
    <property type="match status" value="1"/>
</dbReference>
<dbReference type="PANTHER" id="PTHR39341:SF1">
    <property type="entry name" value="DUF1858 DOMAIN-CONTAINING PROTEIN"/>
    <property type="match status" value="1"/>
</dbReference>
<dbReference type="InterPro" id="IPR023883">
    <property type="entry name" value="CHP03980_redox-disulphide"/>
</dbReference>
<evidence type="ECO:0000313" key="3">
    <source>
        <dbReference type="EMBL" id="MBB4041761.1"/>
    </source>
</evidence>
<dbReference type="Pfam" id="PF08984">
    <property type="entry name" value="DUF1858"/>
    <property type="match status" value="1"/>
</dbReference>
<dbReference type="AlphaFoldDB" id="A0A7W6N9I9"/>
<feature type="domain" description="DUF1858" evidence="2">
    <location>
        <begin position="71"/>
        <end position="115"/>
    </location>
</feature>
<dbReference type="PANTHER" id="PTHR39341">
    <property type="entry name" value="BSL7085 PROTEIN"/>
    <property type="match status" value="1"/>
</dbReference>
<gene>
    <name evidence="3" type="ORF">GGR34_003442</name>
</gene>
<reference evidence="3 4" key="1">
    <citation type="submission" date="2020-08" db="EMBL/GenBank/DDBJ databases">
        <title>Genomic Encyclopedia of Type Strains, Phase IV (KMG-IV): sequencing the most valuable type-strain genomes for metagenomic binning, comparative biology and taxonomic classification.</title>
        <authorList>
            <person name="Goeker M."/>
        </authorList>
    </citation>
    <scope>NUCLEOTIDE SEQUENCE [LARGE SCALE GENOMIC DNA]</scope>
    <source>
        <strain evidence="3 4">DSM 15743</strain>
    </source>
</reference>
<name>A0A7W6N9I9_9HYPH</name>
<dbReference type="Gene3D" id="1.10.3910.10">
    <property type="entry name" value="SP0561-like"/>
    <property type="match status" value="1"/>
</dbReference>
<protein>
    <submittedName>
        <fullName evidence="3">Hybrid cluster-associated redox disulfide protein</fullName>
    </submittedName>
</protein>
<evidence type="ECO:0000256" key="1">
    <source>
        <dbReference type="SAM" id="MobiDB-lite"/>
    </source>
</evidence>
<accession>A0A7W6N9I9</accession>
<dbReference type="InterPro" id="IPR038062">
    <property type="entry name" value="ScdA-like_N_sf"/>
</dbReference>
<evidence type="ECO:0000313" key="4">
    <source>
        <dbReference type="Proteomes" id="UP000519439"/>
    </source>
</evidence>
<comment type="caution">
    <text evidence="3">The sequence shown here is derived from an EMBL/GenBank/DDBJ whole genome shotgun (WGS) entry which is preliminary data.</text>
</comment>
<dbReference type="InterPro" id="IPR015077">
    <property type="entry name" value="DUF1858"/>
</dbReference>
<dbReference type="NCBIfam" id="TIGR03980">
    <property type="entry name" value="prismane_assoc"/>
    <property type="match status" value="1"/>
</dbReference>
<feature type="region of interest" description="Disordered" evidence="1">
    <location>
        <begin position="1"/>
        <end position="24"/>
    </location>
</feature>
<organism evidence="3 4">
    <name type="scientific">Microvirga flocculans</name>
    <dbReference type="NCBI Taxonomy" id="217168"/>
    <lineage>
        <taxon>Bacteria</taxon>
        <taxon>Pseudomonadati</taxon>
        <taxon>Pseudomonadota</taxon>
        <taxon>Alphaproteobacteria</taxon>
        <taxon>Hyphomicrobiales</taxon>
        <taxon>Methylobacteriaceae</taxon>
        <taxon>Microvirga</taxon>
    </lineage>
</organism>
<sequence length="145" mass="16431">MGKEKYGGRQSSVPENGEDHDHDRSFVSWPRQWMTDPILIDVAQRPLSCRWHDYFYVERRMEGAMPVEATQLVDDVMRRWPATIRVFLNHKMHCVGCPITCFHTVADACREHNVNQTGFLAELNAMIGQKAPSSGEGQPGATAIC</sequence>